<keyword evidence="3" id="KW-0804">Transcription</keyword>
<dbReference type="SUPFAM" id="SSF46785">
    <property type="entry name" value="Winged helix' DNA-binding domain"/>
    <property type="match status" value="1"/>
</dbReference>
<feature type="domain" description="HTH iclR-type" evidence="5">
    <location>
        <begin position="31"/>
        <end position="92"/>
    </location>
</feature>
<evidence type="ECO:0000259" key="5">
    <source>
        <dbReference type="PROSITE" id="PS51077"/>
    </source>
</evidence>
<dbReference type="InterPro" id="IPR036390">
    <property type="entry name" value="WH_DNA-bd_sf"/>
</dbReference>
<evidence type="ECO:0000256" key="3">
    <source>
        <dbReference type="ARBA" id="ARBA00023163"/>
    </source>
</evidence>
<dbReference type="InterPro" id="IPR036388">
    <property type="entry name" value="WH-like_DNA-bd_sf"/>
</dbReference>
<evidence type="ECO:0000256" key="4">
    <source>
        <dbReference type="SAM" id="MobiDB-lite"/>
    </source>
</evidence>
<keyword evidence="2" id="KW-0238">DNA-binding</keyword>
<dbReference type="EMBL" id="RXOE01000003">
    <property type="protein sequence ID" value="RTQ33743.1"/>
    <property type="molecule type" value="Genomic_DNA"/>
</dbReference>
<evidence type="ECO:0000313" key="8">
    <source>
        <dbReference type="Proteomes" id="UP000267418"/>
    </source>
</evidence>
<accession>A0A431TKY8</accession>
<name>A0A431TKY8_9BURK</name>
<dbReference type="GO" id="GO:0003700">
    <property type="term" value="F:DNA-binding transcription factor activity"/>
    <property type="evidence" value="ECO:0007669"/>
    <property type="project" value="TreeGrafter"/>
</dbReference>
<dbReference type="PANTHER" id="PTHR30136">
    <property type="entry name" value="HELIX-TURN-HELIX TRANSCRIPTIONAL REGULATOR, ICLR FAMILY"/>
    <property type="match status" value="1"/>
</dbReference>
<dbReference type="InterPro" id="IPR014757">
    <property type="entry name" value="Tscrpt_reg_IclR_C"/>
</dbReference>
<dbReference type="InterPro" id="IPR050707">
    <property type="entry name" value="HTH_MetabolicPath_Reg"/>
</dbReference>
<evidence type="ECO:0000313" key="7">
    <source>
        <dbReference type="EMBL" id="RTQ33743.1"/>
    </source>
</evidence>
<evidence type="ECO:0000256" key="2">
    <source>
        <dbReference type="ARBA" id="ARBA00023125"/>
    </source>
</evidence>
<evidence type="ECO:0000259" key="6">
    <source>
        <dbReference type="PROSITE" id="PS51078"/>
    </source>
</evidence>
<dbReference type="PANTHER" id="PTHR30136:SF24">
    <property type="entry name" value="HTH-TYPE TRANSCRIPTIONAL REPRESSOR ALLR"/>
    <property type="match status" value="1"/>
</dbReference>
<keyword evidence="8" id="KW-1185">Reference proteome</keyword>
<dbReference type="OrthoDB" id="13103at2"/>
<gene>
    <name evidence="7" type="ORF">EJP69_15330</name>
</gene>
<dbReference type="InterPro" id="IPR029016">
    <property type="entry name" value="GAF-like_dom_sf"/>
</dbReference>
<dbReference type="Gene3D" id="1.10.10.10">
    <property type="entry name" value="Winged helix-like DNA-binding domain superfamily/Winged helix DNA-binding domain"/>
    <property type="match status" value="1"/>
</dbReference>
<reference evidence="7 8" key="1">
    <citation type="submission" date="2018-12" db="EMBL/GenBank/DDBJ databases">
        <title>The genome of Variovorax gossypii DSM 100435.</title>
        <authorList>
            <person name="Gao J."/>
            <person name="Sun J."/>
        </authorList>
    </citation>
    <scope>NUCLEOTIDE SEQUENCE [LARGE SCALE GENOMIC DNA]</scope>
    <source>
        <strain evidence="7 8">DSM 100435</strain>
    </source>
</reference>
<feature type="compositionally biased region" description="Low complexity" evidence="4">
    <location>
        <begin position="10"/>
        <end position="27"/>
    </location>
</feature>
<keyword evidence="1" id="KW-0805">Transcription regulation</keyword>
<feature type="domain" description="IclR-ED" evidence="6">
    <location>
        <begin position="93"/>
        <end position="276"/>
    </location>
</feature>
<dbReference type="Gene3D" id="3.30.450.40">
    <property type="match status" value="1"/>
</dbReference>
<dbReference type="SUPFAM" id="SSF55781">
    <property type="entry name" value="GAF domain-like"/>
    <property type="match status" value="1"/>
</dbReference>
<dbReference type="Pfam" id="PF09339">
    <property type="entry name" value="HTH_IclR"/>
    <property type="match status" value="1"/>
</dbReference>
<protein>
    <submittedName>
        <fullName evidence="7">IclR family transcriptional regulator</fullName>
    </submittedName>
</protein>
<organism evidence="7 8">
    <name type="scientific">Variovorax gossypii</name>
    <dbReference type="NCBI Taxonomy" id="1679495"/>
    <lineage>
        <taxon>Bacteria</taxon>
        <taxon>Pseudomonadati</taxon>
        <taxon>Pseudomonadota</taxon>
        <taxon>Betaproteobacteria</taxon>
        <taxon>Burkholderiales</taxon>
        <taxon>Comamonadaceae</taxon>
        <taxon>Variovorax</taxon>
    </lineage>
</organism>
<evidence type="ECO:0000256" key="1">
    <source>
        <dbReference type="ARBA" id="ARBA00023015"/>
    </source>
</evidence>
<dbReference type="GO" id="GO:0003677">
    <property type="term" value="F:DNA binding"/>
    <property type="evidence" value="ECO:0007669"/>
    <property type="project" value="UniProtKB-KW"/>
</dbReference>
<dbReference type="Proteomes" id="UP000267418">
    <property type="component" value="Unassembled WGS sequence"/>
</dbReference>
<dbReference type="GO" id="GO:0045892">
    <property type="term" value="P:negative regulation of DNA-templated transcription"/>
    <property type="evidence" value="ECO:0007669"/>
    <property type="project" value="TreeGrafter"/>
</dbReference>
<comment type="caution">
    <text evidence="7">The sequence shown here is derived from an EMBL/GenBank/DDBJ whole genome shotgun (WGS) entry which is preliminary data.</text>
</comment>
<proteinExistence type="predicted"/>
<dbReference type="AlphaFoldDB" id="A0A431TKY8"/>
<dbReference type="Pfam" id="PF01614">
    <property type="entry name" value="IclR_C"/>
    <property type="match status" value="1"/>
</dbReference>
<dbReference type="InterPro" id="IPR005471">
    <property type="entry name" value="Tscrpt_reg_IclR_N"/>
</dbReference>
<dbReference type="PROSITE" id="PS51077">
    <property type="entry name" value="HTH_ICLR"/>
    <property type="match status" value="1"/>
</dbReference>
<feature type="region of interest" description="Disordered" evidence="4">
    <location>
        <begin position="1"/>
        <end position="27"/>
    </location>
</feature>
<dbReference type="SMART" id="SM00346">
    <property type="entry name" value="HTH_ICLR"/>
    <property type="match status" value="1"/>
</dbReference>
<dbReference type="PROSITE" id="PS51078">
    <property type="entry name" value="ICLR_ED"/>
    <property type="match status" value="1"/>
</dbReference>
<sequence>MPSRADARSRNNAAMGAATRKAKKTSTAVAGTPVERLFAVLNLAAKMGMISAADIVYLLDLPRPTAHRMIATLEELQFLQKMPVKGKYAVAPKLVGLATSILGSTIVYAPIQALLTAVAQKTGETCGLALMSSGEVEYIASVMGQSPLTLQFQAGQKAPLHCTSSGQVFLAALPPDELARFMASGPWEPLTPKTITEPKVLQERLRKVKNQGYAANESEYIVGVVGAAVAIQNTDGQVVAALTISAPKSRRTLEEVVAMVPTLTTYADRIRRAIQPR</sequence>